<proteinExistence type="predicted"/>
<sequence>MRVRREGTQVVGAALGGVPGFDYRHSGRVQAADAQIGAVRGAGDEAVAANEGSCHRDLRVQQGAADRCRNVAGGQQAEDGSQSLQGLRGGGRFTEGRELAAGLAVRARAAEVVRSADRCGRRDLQADQVLQEHGSRAFLGGRGDLHRAAQGQLPRVRLRRPVQGAAQQIADGGPIDLDSLEQRCGAGSANP</sequence>
<dbReference type="EMBL" id="JBHSWJ010000002">
    <property type="protein sequence ID" value="MFC6712633.1"/>
    <property type="molecule type" value="Genomic_DNA"/>
</dbReference>
<feature type="region of interest" description="Disordered" evidence="1">
    <location>
        <begin position="164"/>
        <end position="191"/>
    </location>
</feature>
<keyword evidence="3" id="KW-1185">Reference proteome</keyword>
<accession>A0ABW2ANG6</accession>
<comment type="caution">
    <text evidence="2">The sequence shown here is derived from an EMBL/GenBank/DDBJ whole genome shotgun (WGS) entry which is preliminary data.</text>
</comment>
<name>A0ABW2ANG6_9MICO</name>
<organism evidence="2 3">
    <name type="scientific">Branchiibius cervicis</name>
    <dbReference type="NCBI Taxonomy" id="908252"/>
    <lineage>
        <taxon>Bacteria</taxon>
        <taxon>Bacillati</taxon>
        <taxon>Actinomycetota</taxon>
        <taxon>Actinomycetes</taxon>
        <taxon>Micrococcales</taxon>
        <taxon>Dermacoccaceae</taxon>
        <taxon>Branchiibius</taxon>
    </lineage>
</organism>
<reference evidence="3" key="1">
    <citation type="journal article" date="2019" name="Int. J. Syst. Evol. Microbiol.">
        <title>The Global Catalogue of Microorganisms (GCM) 10K type strain sequencing project: providing services to taxonomists for standard genome sequencing and annotation.</title>
        <authorList>
            <consortium name="The Broad Institute Genomics Platform"/>
            <consortium name="The Broad Institute Genome Sequencing Center for Infectious Disease"/>
            <person name="Wu L."/>
            <person name="Ma J."/>
        </authorList>
    </citation>
    <scope>NUCLEOTIDE SEQUENCE [LARGE SCALE GENOMIC DNA]</scope>
    <source>
        <strain evidence="3">NBRC 106593</strain>
    </source>
</reference>
<evidence type="ECO:0000313" key="3">
    <source>
        <dbReference type="Proteomes" id="UP001596356"/>
    </source>
</evidence>
<gene>
    <name evidence="2" type="ORF">ACFQBT_01705</name>
</gene>
<dbReference type="RefSeq" id="WP_377820105.1">
    <property type="nucleotide sequence ID" value="NZ_JBHSWJ010000002.1"/>
</dbReference>
<protein>
    <submittedName>
        <fullName evidence="2">Uncharacterized protein</fullName>
    </submittedName>
</protein>
<evidence type="ECO:0000313" key="2">
    <source>
        <dbReference type="EMBL" id="MFC6712633.1"/>
    </source>
</evidence>
<evidence type="ECO:0000256" key="1">
    <source>
        <dbReference type="SAM" id="MobiDB-lite"/>
    </source>
</evidence>
<dbReference type="Proteomes" id="UP001596356">
    <property type="component" value="Unassembled WGS sequence"/>
</dbReference>